<dbReference type="RefSeq" id="WP_171199800.1">
    <property type="nucleotide sequence ID" value="NZ_JABEND010000005.1"/>
</dbReference>
<feature type="transmembrane region" description="Helical" evidence="1">
    <location>
        <begin position="375"/>
        <end position="397"/>
    </location>
</feature>
<feature type="transmembrane region" description="Helical" evidence="1">
    <location>
        <begin position="267"/>
        <end position="288"/>
    </location>
</feature>
<keyword evidence="1" id="KW-0812">Transmembrane</keyword>
<feature type="transmembrane region" description="Helical" evidence="1">
    <location>
        <begin position="181"/>
        <end position="203"/>
    </location>
</feature>
<evidence type="ECO:0000313" key="3">
    <source>
        <dbReference type="Proteomes" id="UP000562984"/>
    </source>
</evidence>
<evidence type="ECO:0000256" key="1">
    <source>
        <dbReference type="SAM" id="Phobius"/>
    </source>
</evidence>
<feature type="transmembrane region" description="Helical" evidence="1">
    <location>
        <begin position="430"/>
        <end position="451"/>
    </location>
</feature>
<feature type="transmembrane region" description="Helical" evidence="1">
    <location>
        <begin position="319"/>
        <end position="337"/>
    </location>
</feature>
<feature type="transmembrane region" description="Helical" evidence="1">
    <location>
        <begin position="126"/>
        <end position="145"/>
    </location>
</feature>
<protein>
    <submittedName>
        <fullName evidence="2">Uncharacterized protein</fullName>
    </submittedName>
</protein>
<feature type="transmembrane region" description="Helical" evidence="1">
    <location>
        <begin position="94"/>
        <end position="114"/>
    </location>
</feature>
<gene>
    <name evidence="2" type="ORF">HKD39_10370</name>
</gene>
<feature type="transmembrane region" description="Helical" evidence="1">
    <location>
        <begin position="62"/>
        <end position="82"/>
    </location>
</feature>
<feature type="transmembrane region" description="Helical" evidence="1">
    <location>
        <begin position="343"/>
        <end position="363"/>
    </location>
</feature>
<dbReference type="AlphaFoldDB" id="A0A849AGY9"/>
<keyword evidence="3" id="KW-1185">Reference proteome</keyword>
<reference evidence="2 3" key="1">
    <citation type="submission" date="2020-05" db="EMBL/GenBank/DDBJ databases">
        <title>Nakamurella sp. DB0629 isolated from air conditioner.</title>
        <authorList>
            <person name="Kim D.H."/>
            <person name="Kim D.-U."/>
        </authorList>
    </citation>
    <scope>NUCLEOTIDE SEQUENCE [LARGE SCALE GENOMIC DNA]</scope>
    <source>
        <strain evidence="2 3">DB0629</strain>
    </source>
</reference>
<dbReference type="EMBL" id="JABEND010000005">
    <property type="protein sequence ID" value="NNG36112.1"/>
    <property type="molecule type" value="Genomic_DNA"/>
</dbReference>
<keyword evidence="1" id="KW-0472">Membrane</keyword>
<feature type="transmembrane region" description="Helical" evidence="1">
    <location>
        <begin position="37"/>
        <end position="55"/>
    </location>
</feature>
<dbReference type="Proteomes" id="UP000562984">
    <property type="component" value="Unassembled WGS sequence"/>
</dbReference>
<name>A0A849AGY9_9ACTN</name>
<feature type="transmembrane region" description="Helical" evidence="1">
    <location>
        <begin position="294"/>
        <end position="312"/>
    </location>
</feature>
<sequence>MPIGALGCALAGLLLVAMLRGCRLSVGLMVGSPDRSAWLVPVLATTGAVAALALWGRRPAGAGWMLTGAGAVLVTPCAAVFASGAALRGDAGQLVIGLAAAPAGAVLSIGVLATGRMLWLSGWRRAAAAVFAGGAVVQLVPAGLLDQQLGAAAALRSGVASTVGVVAPLSDPAYAGGGSNARMAAGVLLLAAVVLALAAGVGMRSEQRLGTVRGAERRVSGRLLAIGIAGTAATVVPPMWLGLIGLRPFPWSDSESVRNTLEQSVRVALLGSGLVLLLVGLALVTVAGPAITKAVLPAALGLALVGSVAPILQSDSRPPALMFAAVVLGAVAGMVAATQRFAGVIGAVLVVLFAAVLVALLTLDESLESTPDFRATLLAGGMLIAVAAGGAITGSAFRRLVGASESHRPVGWGAPSSGAGRLRPESLADALVVGVGVLLPLVAGGAGKLVLGLTM</sequence>
<comment type="caution">
    <text evidence="2">The sequence shown here is derived from an EMBL/GenBank/DDBJ whole genome shotgun (WGS) entry which is preliminary data.</text>
</comment>
<feature type="transmembrane region" description="Helical" evidence="1">
    <location>
        <begin position="223"/>
        <end position="246"/>
    </location>
</feature>
<proteinExistence type="predicted"/>
<keyword evidence="1" id="KW-1133">Transmembrane helix</keyword>
<evidence type="ECO:0000313" key="2">
    <source>
        <dbReference type="EMBL" id="NNG36112.1"/>
    </source>
</evidence>
<organism evidence="2 3">
    <name type="scientific">Nakamurella aerolata</name>
    <dbReference type="NCBI Taxonomy" id="1656892"/>
    <lineage>
        <taxon>Bacteria</taxon>
        <taxon>Bacillati</taxon>
        <taxon>Actinomycetota</taxon>
        <taxon>Actinomycetes</taxon>
        <taxon>Nakamurellales</taxon>
        <taxon>Nakamurellaceae</taxon>
        <taxon>Nakamurella</taxon>
    </lineage>
</organism>
<accession>A0A849AGY9</accession>